<sequence>METDVLDLPATTESDVPLSVDERVDAKPVKVDAVAQEGSEGAEQSGEVKESDSAAAVEDEPMEQEIEGNTADVAEDTEVESGLGALVNNGGAIVDGEAEAIPADQSTEAAVAPIESTETPSGEQSETTEAAQTDSGIAEAS</sequence>
<dbReference type="Ensembl" id="ENSCINT00000031864.1">
    <property type="protein sequence ID" value="ENSCINP00000034051.1"/>
    <property type="gene ID" value="ENSCING00000018309.1"/>
</dbReference>
<feature type="compositionally biased region" description="Low complexity" evidence="1">
    <location>
        <begin position="35"/>
        <end position="45"/>
    </location>
</feature>
<organism evidence="2 3">
    <name type="scientific">Ciona intestinalis</name>
    <name type="common">Transparent sea squirt</name>
    <name type="synonym">Ascidia intestinalis</name>
    <dbReference type="NCBI Taxonomy" id="7719"/>
    <lineage>
        <taxon>Eukaryota</taxon>
        <taxon>Metazoa</taxon>
        <taxon>Chordata</taxon>
        <taxon>Tunicata</taxon>
        <taxon>Ascidiacea</taxon>
        <taxon>Phlebobranchia</taxon>
        <taxon>Cionidae</taxon>
        <taxon>Ciona</taxon>
    </lineage>
</organism>
<dbReference type="InParanoid" id="H2XWL7"/>
<feature type="compositionally biased region" description="Acidic residues" evidence="1">
    <location>
        <begin position="57"/>
        <end position="66"/>
    </location>
</feature>
<feature type="region of interest" description="Disordered" evidence="1">
    <location>
        <begin position="35"/>
        <end position="73"/>
    </location>
</feature>
<feature type="compositionally biased region" description="Polar residues" evidence="1">
    <location>
        <begin position="116"/>
        <end position="135"/>
    </location>
</feature>
<evidence type="ECO:0000313" key="3">
    <source>
        <dbReference type="Proteomes" id="UP000008144"/>
    </source>
</evidence>
<accession>H2XWL7</accession>
<reference evidence="2" key="3">
    <citation type="submission" date="2025-08" db="UniProtKB">
        <authorList>
            <consortium name="Ensembl"/>
        </authorList>
    </citation>
    <scope>IDENTIFICATION</scope>
</reference>
<proteinExistence type="predicted"/>
<dbReference type="Proteomes" id="UP000008144">
    <property type="component" value="Chromosome 10"/>
</dbReference>
<reference evidence="2" key="2">
    <citation type="journal article" date="2008" name="Genome Biol.">
        <title>Improved genome assembly and evidence-based global gene model set for the chordate Ciona intestinalis: new insight into intron and operon populations.</title>
        <authorList>
            <person name="Satou Y."/>
            <person name="Mineta K."/>
            <person name="Ogasawara M."/>
            <person name="Sasakura Y."/>
            <person name="Shoguchi E."/>
            <person name="Ueno K."/>
            <person name="Yamada L."/>
            <person name="Matsumoto J."/>
            <person name="Wasserscheid J."/>
            <person name="Dewar K."/>
            <person name="Wiley G.B."/>
            <person name="Macmil S.L."/>
            <person name="Roe B.A."/>
            <person name="Zeller R.W."/>
            <person name="Hastings K.E."/>
            <person name="Lemaire P."/>
            <person name="Lindquist E."/>
            <person name="Endo T."/>
            <person name="Hotta K."/>
            <person name="Inaba K."/>
        </authorList>
    </citation>
    <scope>NUCLEOTIDE SEQUENCE [LARGE SCALE GENOMIC DNA]</scope>
    <source>
        <strain evidence="2">wild type</strain>
    </source>
</reference>
<dbReference type="HOGENOM" id="CLU_1829656_0_0_1"/>
<protein>
    <submittedName>
        <fullName evidence="2">Uncharacterized protein</fullName>
    </submittedName>
</protein>
<reference evidence="3" key="1">
    <citation type="journal article" date="2002" name="Science">
        <title>The draft genome of Ciona intestinalis: insights into chordate and vertebrate origins.</title>
        <authorList>
            <person name="Dehal P."/>
            <person name="Satou Y."/>
            <person name="Campbell R.K."/>
            <person name="Chapman J."/>
            <person name="Degnan B."/>
            <person name="De Tomaso A."/>
            <person name="Davidson B."/>
            <person name="Di Gregorio A."/>
            <person name="Gelpke M."/>
            <person name="Goodstein D.M."/>
            <person name="Harafuji N."/>
            <person name="Hastings K.E."/>
            <person name="Ho I."/>
            <person name="Hotta K."/>
            <person name="Huang W."/>
            <person name="Kawashima T."/>
            <person name="Lemaire P."/>
            <person name="Martinez D."/>
            <person name="Meinertzhagen I.A."/>
            <person name="Necula S."/>
            <person name="Nonaka M."/>
            <person name="Putnam N."/>
            <person name="Rash S."/>
            <person name="Saiga H."/>
            <person name="Satake M."/>
            <person name="Terry A."/>
            <person name="Yamada L."/>
            <person name="Wang H.G."/>
            <person name="Awazu S."/>
            <person name="Azumi K."/>
            <person name="Boore J."/>
            <person name="Branno M."/>
            <person name="Chin-Bow S."/>
            <person name="DeSantis R."/>
            <person name="Doyle S."/>
            <person name="Francino P."/>
            <person name="Keys D.N."/>
            <person name="Haga S."/>
            <person name="Hayashi H."/>
            <person name="Hino K."/>
            <person name="Imai K.S."/>
            <person name="Inaba K."/>
            <person name="Kano S."/>
            <person name="Kobayashi K."/>
            <person name="Kobayashi M."/>
            <person name="Lee B.I."/>
            <person name="Makabe K.W."/>
            <person name="Manohar C."/>
            <person name="Matassi G."/>
            <person name="Medina M."/>
            <person name="Mochizuki Y."/>
            <person name="Mount S."/>
            <person name="Morishita T."/>
            <person name="Miura S."/>
            <person name="Nakayama A."/>
            <person name="Nishizaka S."/>
            <person name="Nomoto H."/>
            <person name="Ohta F."/>
            <person name="Oishi K."/>
            <person name="Rigoutsos I."/>
            <person name="Sano M."/>
            <person name="Sasaki A."/>
            <person name="Sasakura Y."/>
            <person name="Shoguchi E."/>
            <person name="Shin-i T."/>
            <person name="Spagnuolo A."/>
            <person name="Stainier D."/>
            <person name="Suzuki M.M."/>
            <person name="Tassy O."/>
            <person name="Takatori N."/>
            <person name="Tokuoka M."/>
            <person name="Yagi K."/>
            <person name="Yoshizaki F."/>
            <person name="Wada S."/>
            <person name="Zhang C."/>
            <person name="Hyatt P.D."/>
            <person name="Larimer F."/>
            <person name="Detter C."/>
            <person name="Doggett N."/>
            <person name="Glavina T."/>
            <person name="Hawkins T."/>
            <person name="Richardson P."/>
            <person name="Lucas S."/>
            <person name="Kohara Y."/>
            <person name="Levine M."/>
            <person name="Satoh N."/>
            <person name="Rokhsar D.S."/>
        </authorList>
    </citation>
    <scope>NUCLEOTIDE SEQUENCE [LARGE SCALE GENOMIC DNA]</scope>
</reference>
<evidence type="ECO:0000313" key="2">
    <source>
        <dbReference type="Ensembl" id="ENSCINP00000034051.1"/>
    </source>
</evidence>
<feature type="region of interest" description="Disordered" evidence="1">
    <location>
        <begin position="1"/>
        <end position="22"/>
    </location>
</feature>
<keyword evidence="3" id="KW-1185">Reference proteome</keyword>
<dbReference type="EMBL" id="EAAA01000486">
    <property type="status" value="NOT_ANNOTATED_CDS"/>
    <property type="molecule type" value="Genomic_DNA"/>
</dbReference>
<dbReference type="AlphaFoldDB" id="H2XWL7"/>
<feature type="region of interest" description="Disordered" evidence="1">
    <location>
        <begin position="108"/>
        <end position="141"/>
    </location>
</feature>
<evidence type="ECO:0000256" key="1">
    <source>
        <dbReference type="SAM" id="MobiDB-lite"/>
    </source>
</evidence>
<name>H2XWL7_CIOIN</name>
<reference evidence="2" key="4">
    <citation type="submission" date="2025-09" db="UniProtKB">
        <authorList>
            <consortium name="Ensembl"/>
        </authorList>
    </citation>
    <scope>IDENTIFICATION</scope>
</reference>